<feature type="region of interest" description="Disordered" evidence="4">
    <location>
        <begin position="1703"/>
        <end position="1731"/>
    </location>
</feature>
<dbReference type="PROSITE" id="PS50104">
    <property type="entry name" value="TIR"/>
    <property type="match status" value="1"/>
</dbReference>
<dbReference type="Gene3D" id="1.25.40.20">
    <property type="entry name" value="Ankyrin repeat-containing domain"/>
    <property type="match status" value="2"/>
</dbReference>
<dbReference type="InterPro" id="IPR036770">
    <property type="entry name" value="Ankyrin_rpt-contain_sf"/>
</dbReference>
<dbReference type="SMART" id="SM00248">
    <property type="entry name" value="ANK"/>
    <property type="match status" value="6"/>
</dbReference>
<feature type="region of interest" description="Disordered" evidence="4">
    <location>
        <begin position="2355"/>
        <end position="2379"/>
    </location>
</feature>
<keyword evidence="5" id="KW-0812">Transmembrane</keyword>
<feature type="repeat" description="ANK" evidence="3">
    <location>
        <begin position="1335"/>
        <end position="1367"/>
    </location>
</feature>
<feature type="transmembrane region" description="Helical" evidence="5">
    <location>
        <begin position="612"/>
        <end position="634"/>
    </location>
</feature>
<feature type="transmembrane region" description="Helical" evidence="5">
    <location>
        <begin position="941"/>
        <end position="965"/>
    </location>
</feature>
<keyword evidence="8" id="KW-1185">Reference proteome</keyword>
<evidence type="ECO:0000256" key="1">
    <source>
        <dbReference type="ARBA" id="ARBA00022737"/>
    </source>
</evidence>
<feature type="transmembrane region" description="Helical" evidence="5">
    <location>
        <begin position="471"/>
        <end position="492"/>
    </location>
</feature>
<evidence type="ECO:0000256" key="2">
    <source>
        <dbReference type="ARBA" id="ARBA00023043"/>
    </source>
</evidence>
<feature type="transmembrane region" description="Helical" evidence="5">
    <location>
        <begin position="836"/>
        <end position="859"/>
    </location>
</feature>
<feature type="transmembrane region" description="Helical" evidence="5">
    <location>
        <begin position="542"/>
        <end position="560"/>
    </location>
</feature>
<dbReference type="InterPro" id="IPR000157">
    <property type="entry name" value="TIR_dom"/>
</dbReference>
<protein>
    <recommendedName>
        <fullName evidence="6">TIR domain-containing protein</fullName>
    </recommendedName>
</protein>
<dbReference type="PANTHER" id="PTHR24126:SF68">
    <property type="entry name" value="ANKYRIN REPEAT AND SOCS BOX CONTAINING 18"/>
    <property type="match status" value="1"/>
</dbReference>
<feature type="region of interest" description="Disordered" evidence="4">
    <location>
        <begin position="1072"/>
        <end position="1091"/>
    </location>
</feature>
<dbReference type="EMBL" id="DAKRPA010000181">
    <property type="protein sequence ID" value="DAZ96021.1"/>
    <property type="molecule type" value="Genomic_DNA"/>
</dbReference>
<feature type="transmembrane region" description="Helical" evidence="5">
    <location>
        <begin position="2040"/>
        <end position="2064"/>
    </location>
</feature>
<feature type="repeat" description="ANK" evidence="3">
    <location>
        <begin position="1373"/>
        <end position="1405"/>
    </location>
</feature>
<dbReference type="SUPFAM" id="SSF48403">
    <property type="entry name" value="Ankyrin repeat"/>
    <property type="match status" value="1"/>
</dbReference>
<keyword evidence="5" id="KW-0472">Membrane</keyword>
<dbReference type="PANTHER" id="PTHR24126">
    <property type="entry name" value="ANKYRIN REPEAT, PH AND SEC7 DOMAIN CONTAINING PROTEIN SECG-RELATED"/>
    <property type="match status" value="1"/>
</dbReference>
<feature type="compositionally biased region" description="Low complexity" evidence="4">
    <location>
        <begin position="661"/>
        <end position="686"/>
    </location>
</feature>
<dbReference type="GO" id="GO:0005634">
    <property type="term" value="C:nucleus"/>
    <property type="evidence" value="ECO:0007669"/>
    <property type="project" value="TreeGrafter"/>
</dbReference>
<dbReference type="PROSITE" id="PS50297">
    <property type="entry name" value="ANK_REP_REGION"/>
    <property type="match status" value="5"/>
</dbReference>
<feature type="region of interest" description="Disordered" evidence="4">
    <location>
        <begin position="646"/>
        <end position="695"/>
    </location>
</feature>
<evidence type="ECO:0000259" key="6">
    <source>
        <dbReference type="PROSITE" id="PS50104"/>
    </source>
</evidence>
<feature type="transmembrane region" description="Helical" evidence="5">
    <location>
        <begin position="2070"/>
        <end position="2088"/>
    </location>
</feature>
<organism evidence="7 8">
    <name type="scientific">Lagenidium giganteum</name>
    <dbReference type="NCBI Taxonomy" id="4803"/>
    <lineage>
        <taxon>Eukaryota</taxon>
        <taxon>Sar</taxon>
        <taxon>Stramenopiles</taxon>
        <taxon>Oomycota</taxon>
        <taxon>Peronosporomycetes</taxon>
        <taxon>Pythiales</taxon>
        <taxon>Pythiaceae</taxon>
    </lineage>
</organism>
<name>A0AAV2YRF6_9STRA</name>
<reference evidence="7" key="2">
    <citation type="journal article" date="2023" name="Microbiol Resour">
        <title>Decontamination and Annotation of the Draft Genome Sequence of the Oomycete Lagenidium giganteum ARSEF 373.</title>
        <authorList>
            <person name="Morgan W.R."/>
            <person name="Tartar A."/>
        </authorList>
    </citation>
    <scope>NUCLEOTIDE SEQUENCE</scope>
    <source>
        <strain evidence="7">ARSEF 373</strain>
    </source>
</reference>
<dbReference type="GO" id="GO:0007165">
    <property type="term" value="P:signal transduction"/>
    <property type="evidence" value="ECO:0007669"/>
    <property type="project" value="InterPro"/>
</dbReference>
<keyword evidence="2 3" id="KW-0040">ANK repeat</keyword>
<dbReference type="SUPFAM" id="SSF52200">
    <property type="entry name" value="Toll/Interleukin receptor TIR domain"/>
    <property type="match status" value="2"/>
</dbReference>
<dbReference type="InterPro" id="IPR002110">
    <property type="entry name" value="Ankyrin_rpt"/>
</dbReference>
<feature type="transmembrane region" description="Helical" evidence="5">
    <location>
        <begin position="2167"/>
        <end position="2190"/>
    </location>
</feature>
<dbReference type="GO" id="GO:0006357">
    <property type="term" value="P:regulation of transcription by RNA polymerase II"/>
    <property type="evidence" value="ECO:0007669"/>
    <property type="project" value="TreeGrafter"/>
</dbReference>
<feature type="domain" description="TIR" evidence="6">
    <location>
        <begin position="1779"/>
        <end position="1919"/>
    </location>
</feature>
<feature type="repeat" description="ANK" evidence="3">
    <location>
        <begin position="1237"/>
        <end position="1266"/>
    </location>
</feature>
<evidence type="ECO:0000256" key="3">
    <source>
        <dbReference type="PROSITE-ProRule" id="PRU00023"/>
    </source>
</evidence>
<dbReference type="InterPro" id="IPR035897">
    <property type="entry name" value="Toll_tir_struct_dom_sf"/>
</dbReference>
<feature type="transmembrane region" description="Helical" evidence="5">
    <location>
        <begin position="2100"/>
        <end position="2118"/>
    </location>
</feature>
<feature type="transmembrane region" description="Helical" evidence="5">
    <location>
        <begin position="865"/>
        <end position="887"/>
    </location>
</feature>
<gene>
    <name evidence="7" type="ORF">N0F65_009000</name>
</gene>
<reference evidence="7" key="1">
    <citation type="submission" date="2022-11" db="EMBL/GenBank/DDBJ databases">
        <authorList>
            <person name="Morgan W.R."/>
            <person name="Tartar A."/>
        </authorList>
    </citation>
    <scope>NUCLEOTIDE SEQUENCE</scope>
    <source>
        <strain evidence="7">ARSEF 373</strain>
    </source>
</reference>
<feature type="repeat" description="ANK" evidence="3">
    <location>
        <begin position="1476"/>
        <end position="1508"/>
    </location>
</feature>
<feature type="transmembrane region" description="Helical" evidence="5">
    <location>
        <begin position="512"/>
        <end position="530"/>
    </location>
</feature>
<dbReference type="GO" id="GO:0061629">
    <property type="term" value="F:RNA polymerase II-specific DNA-binding transcription factor binding"/>
    <property type="evidence" value="ECO:0007669"/>
    <property type="project" value="TreeGrafter"/>
</dbReference>
<comment type="caution">
    <text evidence="7">The sequence shown here is derived from an EMBL/GenBank/DDBJ whole genome shotgun (WGS) entry which is preliminary data.</text>
</comment>
<sequence>MMAMRATLRTLLPVLKNLAVIGLLFFLDIRDLVYKLHWIGPFETFSFRTQTRGILLADTLEPLDRTVRTTPGHALNDSLQSAWPSFLSSCASMRAFGAGGSLFFVNALGVNCTVGFGDASRLAPRVVITSDMRVDALAWASCKLLMSATKPSICQETTVINFLDRYTLNDMVLPLSALAEPDSPAEAELLEFLAMVSTSHPLHKVVCVEAFEWPSDTAVGVFHSTFYGCASPSRFTSMFVGLANPALKDLLETKAWLTADIVQIVGLQFKIRQNNQNMGFVITQTPDGASELTVSVHANFSCFGQLYVLLITLDLTLLVVYLRASFEIVSQELQRRRTNYASSAQLPAIPPSSSSQPVHRNDNAAAAVDPPISLPETPPPTIDPQPAVEAPVMRPTLLRSLALSPFIARRHSISSLERSGSHAGRLAEFMASFKISRRPSRSTFLGSDFAHLEEDDLYAFFSRSLYRSPPVMIATIVSQCISWLIVLPNSVVWTWSLSSVEKIQAYLSSLRLWVLLLITCNLLWDIVVLVNERWAYGVTRRTYITTVEVVVIGAIGTLLLRDVIATMCENKWRVEHQRVNDNTAFQGGYIAHANTFQGGLDYVAATPSNVLWILYGPLVYIILTSVSLVVCYLCSKWLYRYCTRGPSEQSTHTSKVPASQSAASGTSDTSVSSSPATSPTTAATRAPRQKHKSSILSRLSSVAPELDMELPNASATRNTATKDDEEYVRLPLEVFLDNPIRARSLVRNTLSMETTRMQERFIRPSCYLDFGVVPKGGFLEERTCFFNVFKARLSAQGYAAPEDHAAAAAAAEPAPRHGTCYWRCFDRLFQYGNTYYAGRVAFITLMGYSCLIIVAFLSFHAEVMWVWLGFQLLNTSLGFSSLPYFPLYSAIYGGGKEHKAISEEDRRSAAPSMLRAAMLWADAEARAYVIKPMWLLKLSQGVVVVQTMALLTVAMYTVMGIWYLVNIVDVASWIARNPDWFAFLGDFVDANSTDGSNNSSGSGIDNGSGSGSGMEVEFEVDTWNLSWSMVTILLSLICIRLQTRAFDKLRAHQQSQLGAGMEIDESNYMANTFRNRRGSGDDDDIAAPPLSNDTLLRSQAEASVASTHDLRLDQRDKSIDSILREGLYQAAVDRNHERAENLLESALQALGSEMKLDMLLAKMYSTPVMMFWAFAYRKRNPLVVACRLGDVQMAEVLLKHHFSPNWMDKIGGPELGLEVFYEMCQFRFYQVTNVLGTPLHVAVQQGHVEIIRLLKAYGANMDLAARTSFFSKSQRVPPIFMADTSEVMECLVKQKANFLIVPGKSNYMTLTVMQRALMKDRAELATMLHEWGGDIALTPLHEAAAAGDLATVRHLLSYGIDPDVKGEFEVGVCWRTPLHWASIMGRYWIIADLIKNNADVNAQDRGGRTPLHWATRHNHVESVKILLENGADPLATDHGCLTPLGFGVMKGLVRSEIVKLYRDFNVDINSRLHNESEDTCLHLALRYGHRETAMALLQCGADMLSFNGREERAVDCCNSAALRYAVKVQGKCIDVVISYESMYRQFAERVRQGIEDNFITVFMRDKDEEVKKSMEVIVDSASAVVCIISNTFEENAGCMEELACAKQNQVPVVAITCDAVNFSEELQVYLYTRQIVPFRDAIVSKHDGTSTQSIADNFLDEIKFVFDDDKFKSSLRNLIDGLRDEVEMHRINQATRIANDVADADDALDTRRPSSARSLQGVSPSGKSSARALMSPVRASVGLMTPSYRDSLRRRTLDDVVQAMLHRTKSQRRLQLHATQISVFVAHADRHNRLVAALASALRRQNITVIQDSKTKFSNMKERMVAAKDAILQSSIVLVVLSEKTVNKELISDQLAFAEDKGKMIVPIYYVMPPQTKDNSLTSLLSHERRIFVFADDTGYGRGLDEMIDEIERELAQDPDGEAETGGIQGALPIYKNITVILLLFGLDIRDIFYKVSWIGPADSFHFRTGSTITLLPDPVYPNVTALNASSADDIKSSWPSFWERCDQITPFCGTGSTFFLSDEQLYSFFSRSLYRSERVVIATFVSQIISWLLVLPASVVQAYLSSIRIWVLILLTTNGVWDVLVMTNEALMYRYVRGTYVSSIEILFLGAIVSFLLRADVFAMCEAKWNIEHQRVNDLSSFPGYLAHGNTFPPALDHLTSTSWEVIWVIYGPLVSIICTSIVALFSYATIKRIYFAERDQLTKLVRRILPCKQAQAPPTDGKITDLSSLPAKASGSGSGSWSSSQRKLAPVQLLPQHATYARLPMEHVLDCPIRAKSLIRNGLALEAYDANDELVISPSCYLDFGVMMRNGQLKSRITFTDVLYKARLPPPSSSVTPLANGSGTAPSAAAVATYATANQDTTEDDTTLRQRRTKDTS</sequence>
<keyword evidence="1" id="KW-0677">Repeat</keyword>
<proteinExistence type="predicted"/>
<feature type="compositionally biased region" description="Polar residues" evidence="4">
    <location>
        <begin position="646"/>
        <end position="660"/>
    </location>
</feature>
<evidence type="ECO:0000256" key="5">
    <source>
        <dbReference type="SAM" id="Phobius"/>
    </source>
</evidence>
<evidence type="ECO:0000313" key="7">
    <source>
        <dbReference type="EMBL" id="DAZ96021.1"/>
    </source>
</evidence>
<dbReference type="PROSITE" id="PS50088">
    <property type="entry name" value="ANK_REPEAT"/>
    <property type="match status" value="5"/>
</dbReference>
<evidence type="ECO:0000256" key="4">
    <source>
        <dbReference type="SAM" id="MobiDB-lite"/>
    </source>
</evidence>
<dbReference type="Pfam" id="PF00023">
    <property type="entry name" value="Ank"/>
    <property type="match status" value="1"/>
</dbReference>
<feature type="repeat" description="ANK" evidence="3">
    <location>
        <begin position="1406"/>
        <end position="1438"/>
    </location>
</feature>
<keyword evidence="5" id="KW-1133">Transmembrane helix</keyword>
<evidence type="ECO:0000313" key="8">
    <source>
        <dbReference type="Proteomes" id="UP001146120"/>
    </source>
</evidence>
<feature type="compositionally biased region" description="Polar residues" evidence="4">
    <location>
        <begin position="1713"/>
        <end position="1728"/>
    </location>
</feature>
<dbReference type="Pfam" id="PF12796">
    <property type="entry name" value="Ank_2"/>
    <property type="match status" value="2"/>
</dbReference>
<accession>A0AAV2YRF6</accession>
<dbReference type="Proteomes" id="UP001146120">
    <property type="component" value="Unassembled WGS sequence"/>
</dbReference>
<feature type="transmembrane region" description="Helical" evidence="5">
    <location>
        <begin position="306"/>
        <end position="326"/>
    </location>
</feature>
<dbReference type="Pfam" id="PF13676">
    <property type="entry name" value="TIR_2"/>
    <property type="match status" value="2"/>
</dbReference>
<dbReference type="Gene3D" id="3.40.50.10140">
    <property type="entry name" value="Toll/interleukin-1 receptor homology (TIR) domain"/>
    <property type="match status" value="2"/>
</dbReference>